<dbReference type="PANTHER" id="PTHR45937">
    <property type="entry name" value="ASPARAGINE SYNTHETASE DOMAIN-CONTAINING PROTEIN 1"/>
    <property type="match status" value="1"/>
</dbReference>
<dbReference type="Proteomes" id="UP000012338">
    <property type="component" value="Unassembled WGS sequence"/>
</dbReference>
<organism evidence="5 6">
    <name type="scientific">Cochliobolus heterostrophus (strain C4 / ATCC 48331 / race T)</name>
    <name type="common">Southern corn leaf blight fungus</name>
    <name type="synonym">Bipolaris maydis</name>
    <dbReference type="NCBI Taxonomy" id="665024"/>
    <lineage>
        <taxon>Eukaryota</taxon>
        <taxon>Fungi</taxon>
        <taxon>Dikarya</taxon>
        <taxon>Ascomycota</taxon>
        <taxon>Pezizomycotina</taxon>
        <taxon>Dothideomycetes</taxon>
        <taxon>Pleosporomycetidae</taxon>
        <taxon>Pleosporales</taxon>
        <taxon>Pleosporineae</taxon>
        <taxon>Pleosporaceae</taxon>
        <taxon>Bipolaris</taxon>
    </lineage>
</organism>
<keyword evidence="2" id="KW-0061">Asparagine biosynthesis</keyword>
<feature type="domain" description="Glutamine amidotransferase type-2" evidence="4">
    <location>
        <begin position="75"/>
        <end position="272"/>
    </location>
</feature>
<dbReference type="AlphaFoldDB" id="N4XPV8"/>
<dbReference type="GO" id="GO:0004066">
    <property type="term" value="F:asparagine synthase (glutamine-hydrolyzing) activity"/>
    <property type="evidence" value="ECO:0007669"/>
    <property type="project" value="InterPro"/>
</dbReference>
<evidence type="ECO:0000256" key="1">
    <source>
        <dbReference type="ARBA" id="ARBA00022605"/>
    </source>
</evidence>
<dbReference type="InterPro" id="IPR014729">
    <property type="entry name" value="Rossmann-like_a/b/a_fold"/>
</dbReference>
<accession>N4XPV8</accession>
<reference evidence="6" key="2">
    <citation type="journal article" date="2013" name="PLoS Genet.">
        <title>Comparative genome structure, secondary metabolite, and effector coding capacity across Cochliobolus pathogens.</title>
        <authorList>
            <person name="Condon B.J."/>
            <person name="Leng Y."/>
            <person name="Wu D."/>
            <person name="Bushley K.E."/>
            <person name="Ohm R.A."/>
            <person name="Otillar R."/>
            <person name="Martin J."/>
            <person name="Schackwitz W."/>
            <person name="Grimwood J."/>
            <person name="MohdZainudin N."/>
            <person name="Xue C."/>
            <person name="Wang R."/>
            <person name="Manning V.A."/>
            <person name="Dhillon B."/>
            <person name="Tu Z.J."/>
            <person name="Steffenson B.J."/>
            <person name="Salamov A."/>
            <person name="Sun H."/>
            <person name="Lowry S."/>
            <person name="LaButti K."/>
            <person name="Han J."/>
            <person name="Copeland A."/>
            <person name="Lindquist E."/>
            <person name="Barry K."/>
            <person name="Schmutz J."/>
            <person name="Baker S.E."/>
            <person name="Ciuffetti L.M."/>
            <person name="Grigoriev I.V."/>
            <person name="Zhong S."/>
            <person name="Turgeon B.G."/>
        </authorList>
    </citation>
    <scope>NUCLEOTIDE SEQUENCE [LARGE SCALE GENOMIC DNA]</scope>
    <source>
        <strain evidence="6">C4 / ATCC 48331 / race T</strain>
    </source>
</reference>
<dbReference type="CDD" id="cd01991">
    <property type="entry name" value="Asn_synthase_B_C"/>
    <property type="match status" value="1"/>
</dbReference>
<keyword evidence="3" id="KW-0315">Glutamine amidotransferase</keyword>
<dbReference type="SUPFAM" id="SSF56235">
    <property type="entry name" value="N-terminal nucleophile aminohydrolases (Ntn hydrolases)"/>
    <property type="match status" value="1"/>
</dbReference>
<dbReference type="PANTHER" id="PTHR45937:SF1">
    <property type="entry name" value="ASPARAGINE SYNTHETASE DOMAIN-CONTAINING PROTEIN 1"/>
    <property type="match status" value="1"/>
</dbReference>
<evidence type="ECO:0000256" key="3">
    <source>
        <dbReference type="ARBA" id="ARBA00022962"/>
    </source>
</evidence>
<keyword evidence="6" id="KW-1185">Reference proteome</keyword>
<evidence type="ECO:0000256" key="2">
    <source>
        <dbReference type="ARBA" id="ARBA00022888"/>
    </source>
</evidence>
<dbReference type="OrthoDB" id="10252281at2759"/>
<dbReference type="GeneID" id="25841147"/>
<dbReference type="PROSITE" id="PS51278">
    <property type="entry name" value="GATASE_TYPE_2"/>
    <property type="match status" value="1"/>
</dbReference>
<dbReference type="InterPro" id="IPR017932">
    <property type="entry name" value="GATase_2_dom"/>
</dbReference>
<proteinExistence type="predicted"/>
<reference evidence="5 6" key="1">
    <citation type="journal article" date="2012" name="PLoS Pathog.">
        <title>Diverse lifestyles and strategies of plant pathogenesis encoded in the genomes of eighteen Dothideomycetes fungi.</title>
        <authorList>
            <person name="Ohm R.A."/>
            <person name="Feau N."/>
            <person name="Henrissat B."/>
            <person name="Schoch C.L."/>
            <person name="Horwitz B.A."/>
            <person name="Barry K.W."/>
            <person name="Condon B.J."/>
            <person name="Copeland A.C."/>
            <person name="Dhillon B."/>
            <person name="Glaser F."/>
            <person name="Hesse C.N."/>
            <person name="Kosti I."/>
            <person name="LaButti K."/>
            <person name="Lindquist E.A."/>
            <person name="Lucas S."/>
            <person name="Salamov A.A."/>
            <person name="Bradshaw R.E."/>
            <person name="Ciuffetti L."/>
            <person name="Hamelin R.C."/>
            <person name="Kema G.H.J."/>
            <person name="Lawrence C."/>
            <person name="Scott J.A."/>
            <person name="Spatafora J.W."/>
            <person name="Turgeon B.G."/>
            <person name="de Wit P.J.G.M."/>
            <person name="Zhong S."/>
            <person name="Goodwin S.B."/>
            <person name="Grigoriev I.V."/>
        </authorList>
    </citation>
    <scope>NUCLEOTIDE SEQUENCE [LARGE SCALE GENOMIC DNA]</scope>
    <source>
        <strain evidence="6">C4 / ATCC 48331 / race T</strain>
    </source>
</reference>
<gene>
    <name evidence="5" type="ORF">COCC4DRAFT_18718</name>
</gene>
<dbReference type="GO" id="GO:0006529">
    <property type="term" value="P:asparagine biosynthetic process"/>
    <property type="evidence" value="ECO:0007669"/>
    <property type="project" value="UniProtKB-KW"/>
</dbReference>
<sequence length="645" mass="70505">MAGQTSMDTSKSVGSLCGRDVLRPRLRAARMDGLPASRSRIAELPPSAINAFRCVASPNSIATSSSLLSRRPAMCGIFFSLSRASHVTPTASTELLLRHRGPDATGQHRVAIELDSACAVQEASPTRVHATFLSTVLALRGKEIVQQPLKDATTDSVLCWNGEAWSISGQAINGNDSQLVFARLLEACAGQSTASTCNVVELVSAVRGPYAFVFYDAPNKRVYYGRDCLGRRSLLRKDAADGTIVLSSVCDNVSGEAWAEVDADGIHVVDLLDVHTAYPLFSDKRIPHRRFDQDQDSEVSFTLPFPLMNCSISDKATLDFSVVDQLRTSLLESLQVRTEHVREAVASMDMDVPNHARVAVLFSGGLDCTILARLCHNLLPPSAPIDLLNVAFENPRIHSQLEPGTSPYELCPDRITGRSSHAELVDVCPGRTWRFVAINVPYSETQAHRLNVMTLMYPHNTEMDLSISFALYFASRGSGLVGASNNGKTEPYTTTAHVLLSGLGADELFGGYQRHDLAFARRGYSGLIEELELDFSRLGKRNLGRDDRVISDSSKEVRFPYLDEDFIALALRLPVTAKCDFGLAQEADSKDPILALEPAKRALRLLAWQLGMKKVASEKKRAIQFGARTAKMETGKTKGTYVLSK</sequence>
<keyword evidence="1" id="KW-0028">Amino-acid biosynthesis</keyword>
<dbReference type="Pfam" id="PF00733">
    <property type="entry name" value="Asn_synthase"/>
    <property type="match status" value="1"/>
</dbReference>
<dbReference type="SUPFAM" id="SSF52402">
    <property type="entry name" value="Adenine nucleotide alpha hydrolases-like"/>
    <property type="match status" value="1"/>
</dbReference>
<dbReference type="Gene3D" id="3.40.50.620">
    <property type="entry name" value="HUPs"/>
    <property type="match status" value="1"/>
</dbReference>
<evidence type="ECO:0000313" key="5">
    <source>
        <dbReference type="EMBL" id="ENI10678.1"/>
    </source>
</evidence>
<dbReference type="EMBL" id="KB733444">
    <property type="protein sequence ID" value="ENI10678.1"/>
    <property type="molecule type" value="Genomic_DNA"/>
</dbReference>
<dbReference type="InterPro" id="IPR001962">
    <property type="entry name" value="Asn_synthase"/>
</dbReference>
<dbReference type="Gene3D" id="3.60.20.10">
    <property type="entry name" value="Glutamine Phosphoribosylpyrophosphate, subunit 1, domain 1"/>
    <property type="match status" value="1"/>
</dbReference>
<dbReference type="CDD" id="cd03766">
    <property type="entry name" value="Gn_AT_II_novel"/>
    <property type="match status" value="1"/>
</dbReference>
<dbReference type="InterPro" id="IPR051857">
    <property type="entry name" value="Asn_synthetase_domain"/>
</dbReference>
<evidence type="ECO:0000313" key="6">
    <source>
        <dbReference type="Proteomes" id="UP000012338"/>
    </source>
</evidence>
<dbReference type="InterPro" id="IPR029055">
    <property type="entry name" value="Ntn_hydrolases_N"/>
</dbReference>
<dbReference type="HOGENOM" id="CLU_012368_2_0_1"/>
<evidence type="ECO:0000259" key="4">
    <source>
        <dbReference type="PROSITE" id="PS51278"/>
    </source>
</evidence>
<name>N4XPV8_COCH4</name>
<protein>
    <recommendedName>
        <fullName evidence="4">Glutamine amidotransferase type-2 domain-containing protein</fullName>
    </recommendedName>
</protein>